<organism evidence="4 5">
    <name type="scientific">Marinobacterium lacunae</name>
    <dbReference type="NCBI Taxonomy" id="1232683"/>
    <lineage>
        <taxon>Bacteria</taxon>
        <taxon>Pseudomonadati</taxon>
        <taxon>Pseudomonadota</taxon>
        <taxon>Gammaproteobacteria</taxon>
        <taxon>Oceanospirillales</taxon>
        <taxon>Oceanospirillaceae</taxon>
        <taxon>Marinobacterium</taxon>
    </lineage>
</organism>
<dbReference type="PANTHER" id="PTHR30035">
    <property type="entry name" value="LIPOPROTEIN VACJ-RELATED"/>
    <property type="match status" value="1"/>
</dbReference>
<gene>
    <name evidence="4" type="ORF">ADIMK_3174</name>
</gene>
<comment type="caution">
    <text evidence="4">The sequence shown here is derived from an EMBL/GenBank/DDBJ whole genome shotgun (WGS) entry which is preliminary data.</text>
</comment>
<evidence type="ECO:0000256" key="1">
    <source>
        <dbReference type="ARBA" id="ARBA00010634"/>
    </source>
</evidence>
<dbReference type="Proteomes" id="UP000028252">
    <property type="component" value="Unassembled WGS sequence"/>
</dbReference>
<evidence type="ECO:0000313" key="4">
    <source>
        <dbReference type="EMBL" id="KEA62702.1"/>
    </source>
</evidence>
<evidence type="ECO:0000256" key="2">
    <source>
        <dbReference type="ARBA" id="ARBA00022729"/>
    </source>
</evidence>
<dbReference type="STRING" id="1232683.ADIMK_3174"/>
<dbReference type="EMBL" id="JMQN01000047">
    <property type="protein sequence ID" value="KEA62702.1"/>
    <property type="molecule type" value="Genomic_DNA"/>
</dbReference>
<dbReference type="GO" id="GO:0016020">
    <property type="term" value="C:membrane"/>
    <property type="evidence" value="ECO:0007669"/>
    <property type="project" value="InterPro"/>
</dbReference>
<feature type="signal peptide" evidence="3">
    <location>
        <begin position="1"/>
        <end position="25"/>
    </location>
</feature>
<dbReference type="Pfam" id="PF04333">
    <property type="entry name" value="MlaA"/>
    <property type="match status" value="1"/>
</dbReference>
<keyword evidence="5" id="KW-1185">Reference proteome</keyword>
<dbReference type="GO" id="GO:0120010">
    <property type="term" value="P:intermembrane phospholipid transfer"/>
    <property type="evidence" value="ECO:0007669"/>
    <property type="project" value="TreeGrafter"/>
</dbReference>
<protein>
    <submittedName>
        <fullName evidence="4">Nucleoside ABC transporter, periplasmic nucleoside-binding protein</fullName>
    </submittedName>
</protein>
<keyword evidence="2 3" id="KW-0732">Signal</keyword>
<evidence type="ECO:0000256" key="3">
    <source>
        <dbReference type="SAM" id="SignalP"/>
    </source>
</evidence>
<feature type="chain" id="PRO_5001757346" evidence="3">
    <location>
        <begin position="26"/>
        <end position="236"/>
    </location>
</feature>
<dbReference type="InterPro" id="IPR007428">
    <property type="entry name" value="MlaA"/>
</dbReference>
<dbReference type="AlphaFoldDB" id="A0A081FVZ7"/>
<dbReference type="PRINTS" id="PR01805">
    <property type="entry name" value="VACJLIPOPROT"/>
</dbReference>
<dbReference type="PANTHER" id="PTHR30035:SF3">
    <property type="entry name" value="INTERMEMBRANE PHOSPHOLIPID TRANSPORT SYSTEM LIPOPROTEIN MLAA"/>
    <property type="match status" value="1"/>
</dbReference>
<dbReference type="eggNOG" id="COG2853">
    <property type="taxonomic scope" value="Bacteria"/>
</dbReference>
<sequence>MLVKTLRQGTVCTVMALMLAAPVNAETNAEKDPWEGFNRAMFGFNEQVDRFAMKPLAQGYHYVMPDIAERGVSNFFSNLGDIRSAVNNLLQGKIDAALTSVTRVVFNSTFGLAGFIDIATPIGLEEKREDFGQTLGVWGAGSGPYLVLPLFGPSSVRDGVGLVPDMTLDPVGQVDHVPTRNSLYGLRLIDARVELLKAEQIISGDKYSFVRDAYLQRREYLVNDGEVQVRFDDNDF</sequence>
<evidence type="ECO:0000313" key="5">
    <source>
        <dbReference type="Proteomes" id="UP000028252"/>
    </source>
</evidence>
<proteinExistence type="inferred from homology"/>
<dbReference type="OrthoDB" id="9785326at2"/>
<comment type="similarity">
    <text evidence="1">Belongs to the MlaA family.</text>
</comment>
<name>A0A081FVZ7_9GAMM</name>
<reference evidence="4 5" key="1">
    <citation type="submission" date="2014-04" db="EMBL/GenBank/DDBJ databases">
        <title>Marinobacterium kochiensis sp. nov., isolated from sediment sample collected from Kochi backwaters in Kerala, India.</title>
        <authorList>
            <person name="Singh A."/>
            <person name="Pinnaka A.K."/>
        </authorList>
    </citation>
    <scope>NUCLEOTIDE SEQUENCE [LARGE SCALE GENOMIC DNA]</scope>
    <source>
        <strain evidence="4 5">AK27</strain>
    </source>
</reference>
<dbReference type="PATRIC" id="fig|1232683.4.peg.3124"/>
<dbReference type="RefSeq" id="WP_036190225.1">
    <property type="nucleotide sequence ID" value="NZ_JMQN01000047.1"/>
</dbReference>
<accession>A0A081FVZ7</accession>